<evidence type="ECO:0000256" key="3">
    <source>
        <dbReference type="ARBA" id="ARBA00022645"/>
    </source>
</evidence>
<protein>
    <submittedName>
        <fullName evidence="18">Penicillin-binding protein</fullName>
    </submittedName>
</protein>
<dbReference type="FunFam" id="1.10.3810.10:FF:000001">
    <property type="entry name" value="Penicillin-binding protein 1A"/>
    <property type="match status" value="1"/>
</dbReference>
<keyword evidence="15" id="KW-0812">Transmembrane</keyword>
<dbReference type="Proteomes" id="UP000324015">
    <property type="component" value="Chromosome"/>
</dbReference>
<evidence type="ECO:0000256" key="2">
    <source>
        <dbReference type="ARBA" id="ARBA00007739"/>
    </source>
</evidence>
<dbReference type="GO" id="GO:0008955">
    <property type="term" value="F:peptidoglycan glycosyltransferase activity"/>
    <property type="evidence" value="ECO:0007669"/>
    <property type="project" value="UniProtKB-EC"/>
</dbReference>
<evidence type="ECO:0000259" key="16">
    <source>
        <dbReference type="Pfam" id="PF00905"/>
    </source>
</evidence>
<feature type="compositionally biased region" description="Gly residues" evidence="14">
    <location>
        <begin position="899"/>
        <end position="923"/>
    </location>
</feature>
<dbReference type="GO" id="GO:0006508">
    <property type="term" value="P:proteolysis"/>
    <property type="evidence" value="ECO:0007669"/>
    <property type="project" value="UniProtKB-KW"/>
</dbReference>
<evidence type="ECO:0000256" key="11">
    <source>
        <dbReference type="ARBA" id="ARBA00023316"/>
    </source>
</evidence>
<keyword evidence="8" id="KW-0133">Cell shape</keyword>
<dbReference type="InterPro" id="IPR050396">
    <property type="entry name" value="Glycosyltr_51/Transpeptidase"/>
</dbReference>
<dbReference type="GO" id="GO:0008658">
    <property type="term" value="F:penicillin binding"/>
    <property type="evidence" value="ECO:0007669"/>
    <property type="project" value="InterPro"/>
</dbReference>
<evidence type="ECO:0000256" key="15">
    <source>
        <dbReference type="SAM" id="Phobius"/>
    </source>
</evidence>
<evidence type="ECO:0000259" key="17">
    <source>
        <dbReference type="Pfam" id="PF00912"/>
    </source>
</evidence>
<dbReference type="InterPro" id="IPR001264">
    <property type="entry name" value="Glyco_trans_51"/>
</dbReference>
<evidence type="ECO:0000256" key="12">
    <source>
        <dbReference type="ARBA" id="ARBA00034000"/>
    </source>
</evidence>
<keyword evidence="4" id="KW-0645">Protease</keyword>
<comment type="catalytic activity">
    <reaction evidence="12">
        <text>Preferential cleavage: (Ac)2-L-Lys-D-Ala-|-D-Ala. Also transpeptidation of peptidyl-alanyl moieties that are N-acyl substituents of D-alanine.</text>
        <dbReference type="EC" id="3.4.16.4"/>
    </reaction>
</comment>
<evidence type="ECO:0000256" key="14">
    <source>
        <dbReference type="SAM" id="MobiDB-lite"/>
    </source>
</evidence>
<keyword evidence="3" id="KW-0121">Carboxypeptidase</keyword>
<dbReference type="InterPro" id="IPR012338">
    <property type="entry name" value="Beta-lactam/transpept-like"/>
</dbReference>
<evidence type="ECO:0000256" key="1">
    <source>
        <dbReference type="ARBA" id="ARBA00007090"/>
    </source>
</evidence>
<evidence type="ECO:0000256" key="4">
    <source>
        <dbReference type="ARBA" id="ARBA00022670"/>
    </source>
</evidence>
<feature type="transmembrane region" description="Helical" evidence="15">
    <location>
        <begin position="148"/>
        <end position="171"/>
    </location>
</feature>
<dbReference type="Gene3D" id="1.10.3810.10">
    <property type="entry name" value="Biosynthetic peptidoglycan transglycosylase-like"/>
    <property type="match status" value="1"/>
</dbReference>
<dbReference type="RefSeq" id="WP_150185085.1">
    <property type="nucleotide sequence ID" value="NZ_CP029191.1"/>
</dbReference>
<feature type="region of interest" description="Disordered" evidence="14">
    <location>
        <begin position="1"/>
        <end position="127"/>
    </location>
</feature>
<name>A0A5P2CPD2_STRVZ</name>
<organism evidence="18 19">
    <name type="scientific">Streptomyces venezuelae</name>
    <dbReference type="NCBI Taxonomy" id="54571"/>
    <lineage>
        <taxon>Bacteria</taxon>
        <taxon>Bacillati</taxon>
        <taxon>Actinomycetota</taxon>
        <taxon>Actinomycetes</taxon>
        <taxon>Kitasatosporales</taxon>
        <taxon>Streptomycetaceae</taxon>
        <taxon>Streptomyces</taxon>
    </lineage>
</organism>
<dbReference type="InterPro" id="IPR023346">
    <property type="entry name" value="Lysozyme-like_dom_sf"/>
</dbReference>
<proteinExistence type="inferred from homology"/>
<keyword evidence="15" id="KW-0472">Membrane</keyword>
<keyword evidence="9" id="KW-0573">Peptidoglycan synthesis</keyword>
<keyword evidence="5" id="KW-0328">Glycosyltransferase</keyword>
<evidence type="ECO:0000256" key="5">
    <source>
        <dbReference type="ARBA" id="ARBA00022676"/>
    </source>
</evidence>
<evidence type="ECO:0000256" key="10">
    <source>
        <dbReference type="ARBA" id="ARBA00023268"/>
    </source>
</evidence>
<keyword evidence="10" id="KW-0511">Multifunctional enzyme</keyword>
<feature type="compositionally biased region" description="Gly residues" evidence="14">
    <location>
        <begin position="874"/>
        <end position="889"/>
    </location>
</feature>
<keyword evidence="11" id="KW-0961">Cell wall biogenesis/degradation</keyword>
<feature type="compositionally biased region" description="Low complexity" evidence="14">
    <location>
        <begin position="20"/>
        <end position="45"/>
    </location>
</feature>
<keyword evidence="7" id="KW-0378">Hydrolase</keyword>
<dbReference type="GO" id="GO:0008360">
    <property type="term" value="P:regulation of cell shape"/>
    <property type="evidence" value="ECO:0007669"/>
    <property type="project" value="UniProtKB-KW"/>
</dbReference>
<gene>
    <name evidence="18" type="ORF">DEJ49_18155</name>
</gene>
<feature type="region of interest" description="Disordered" evidence="14">
    <location>
        <begin position="814"/>
        <end position="923"/>
    </location>
</feature>
<dbReference type="GO" id="GO:0009252">
    <property type="term" value="P:peptidoglycan biosynthetic process"/>
    <property type="evidence" value="ECO:0007669"/>
    <property type="project" value="UniProtKB-KW"/>
</dbReference>
<dbReference type="InterPro" id="IPR036950">
    <property type="entry name" value="PBP_transglycosylase"/>
</dbReference>
<dbReference type="AlphaFoldDB" id="A0A5P2CPD2"/>
<evidence type="ECO:0000256" key="7">
    <source>
        <dbReference type="ARBA" id="ARBA00022801"/>
    </source>
</evidence>
<dbReference type="PANTHER" id="PTHR32282">
    <property type="entry name" value="BINDING PROTEIN TRANSPEPTIDASE, PUTATIVE-RELATED"/>
    <property type="match status" value="1"/>
</dbReference>
<feature type="domain" description="Penicillin-binding protein transpeptidase" evidence="16">
    <location>
        <begin position="575"/>
        <end position="764"/>
    </location>
</feature>
<dbReference type="EMBL" id="CP029191">
    <property type="protein sequence ID" value="QES42649.1"/>
    <property type="molecule type" value="Genomic_DNA"/>
</dbReference>
<dbReference type="PANTHER" id="PTHR32282:SF34">
    <property type="entry name" value="PENICILLIN-BINDING PROTEIN 1A"/>
    <property type="match status" value="1"/>
</dbReference>
<feature type="domain" description="Glycosyl transferase family 51" evidence="17">
    <location>
        <begin position="194"/>
        <end position="377"/>
    </location>
</feature>
<comment type="similarity">
    <text evidence="2">In the N-terminal section; belongs to the glycosyltransferase 51 family.</text>
</comment>
<dbReference type="Gene3D" id="3.40.710.10">
    <property type="entry name" value="DD-peptidase/beta-lactamase superfamily"/>
    <property type="match status" value="1"/>
</dbReference>
<feature type="compositionally biased region" description="Acidic residues" evidence="14">
    <location>
        <begin position="855"/>
        <end position="865"/>
    </location>
</feature>
<dbReference type="Pfam" id="PF00905">
    <property type="entry name" value="Transpeptidase"/>
    <property type="match status" value="1"/>
</dbReference>
<evidence type="ECO:0000256" key="6">
    <source>
        <dbReference type="ARBA" id="ARBA00022679"/>
    </source>
</evidence>
<dbReference type="GO" id="GO:0071555">
    <property type="term" value="P:cell wall organization"/>
    <property type="evidence" value="ECO:0007669"/>
    <property type="project" value="UniProtKB-KW"/>
</dbReference>
<evidence type="ECO:0000313" key="19">
    <source>
        <dbReference type="Proteomes" id="UP000324015"/>
    </source>
</evidence>
<comment type="similarity">
    <text evidence="1">In the C-terminal section; belongs to the transpeptidase family.</text>
</comment>
<evidence type="ECO:0000256" key="9">
    <source>
        <dbReference type="ARBA" id="ARBA00022984"/>
    </source>
</evidence>
<dbReference type="SUPFAM" id="SSF53955">
    <property type="entry name" value="Lysozyme-like"/>
    <property type="match status" value="1"/>
</dbReference>
<dbReference type="Pfam" id="PF00912">
    <property type="entry name" value="Transgly"/>
    <property type="match status" value="1"/>
</dbReference>
<keyword evidence="6" id="KW-0808">Transferase</keyword>
<dbReference type="GO" id="GO:0030288">
    <property type="term" value="C:outer membrane-bounded periplasmic space"/>
    <property type="evidence" value="ECO:0007669"/>
    <property type="project" value="TreeGrafter"/>
</dbReference>
<keyword evidence="15" id="KW-1133">Transmembrane helix</keyword>
<dbReference type="InterPro" id="IPR001460">
    <property type="entry name" value="PCN-bd_Tpept"/>
</dbReference>
<sequence length="923" mass="98706">MSEHRRKPPQPQGGGRAAARRGTPGAPSGRRAAPRGDTGSPSASYGGPGPGSGAPDDGGRPPGGRAEARRAAQRSGSVGAGGGRRRAPDGGGRAGGGGGRRGGGGSGGSSGPGRGRGRGAEPPRKKRFIDYPRAGKFGARRWVPSWRLVTGVFLGFFGGLMAVAGISYALVEVPEVDKAAKAQNNVYYWADGKQMVATGGERNRQIIDYDDIPKEMRFAVMSAENKTFEDDKGVDPMGITRALVNMAKGGQTQGGSTITQQYVKNARLGDQSQTFTRKFKELFISIKVGRTVSKEDIMAGYLNTAYYGRGAYGIQAAARAYFNKEASELDPSQCALLATVLKGATYYDPAGYPEIDPAANKQDNTARAKKRWAWILDEEVKDGRLTSEQRAKYTKFPKLQNPRSNMDLAGQTGYLVDLAKAYVIRNTNITAEQLQRGGYEIHTTFERKKVNELENAVNKVRKEKIKPKVRPEKDTHVQFGGASVDPKDGAIKAIYGGEDATKHFTNNADQTGAQVGSTYKPFVLAAAFKYGVRDPDGPEEQSESERTIVNPKSLYSGKNELKIQKYNGQIWTDRDGNQWNQKNDGNQSYNRPTFQIDLREAMRESVNSAYVQLGMDVGLDKVKEAAMDAGLKDDSSMAGATYPSFSLGTSSPSAIRMAGAYSTFAASGKQNEPYSVKEVEHEGDTVYRHEKQTKQAFSPEVADNVTDVLRTVVEKGTGTSAKLAGRQVAGKTGTTDGNKSAWFVGYTPQLSTAVSMYRLDDDETNKKRKFLEMFGTGGEEKIHGASFPAQIWQDYMEQALKGKPVVNFPVPGPIGKVVGETPPPPPTPTKTEEPEETKSPTPTETEPTKPPSESPDPEESCDPFDWDCKHNGGQENGGADGGVDGGPGGESPPPTEDPVGGGGPNGSNGNGNGGGGIFGGPSD</sequence>
<evidence type="ECO:0000313" key="18">
    <source>
        <dbReference type="EMBL" id="QES42649.1"/>
    </source>
</evidence>
<feature type="compositionally biased region" description="Gly residues" evidence="14">
    <location>
        <begin position="89"/>
        <end position="114"/>
    </location>
</feature>
<accession>A0A5P2CPD2</accession>
<evidence type="ECO:0000256" key="13">
    <source>
        <dbReference type="ARBA" id="ARBA00049902"/>
    </source>
</evidence>
<comment type="catalytic activity">
    <reaction evidence="13">
        <text>[GlcNAc-(1-&gt;4)-Mur2Ac(oyl-L-Ala-gamma-D-Glu-L-Lys-D-Ala-D-Ala)](n)-di-trans,octa-cis-undecaprenyl diphosphate + beta-D-GlcNAc-(1-&gt;4)-Mur2Ac(oyl-L-Ala-gamma-D-Glu-L-Lys-D-Ala-D-Ala)-di-trans,octa-cis-undecaprenyl diphosphate = [GlcNAc-(1-&gt;4)-Mur2Ac(oyl-L-Ala-gamma-D-Glu-L-Lys-D-Ala-D-Ala)](n+1)-di-trans,octa-cis-undecaprenyl diphosphate + di-trans,octa-cis-undecaprenyl diphosphate + H(+)</text>
        <dbReference type="Rhea" id="RHEA:23708"/>
        <dbReference type="Rhea" id="RHEA-COMP:9602"/>
        <dbReference type="Rhea" id="RHEA-COMP:9603"/>
        <dbReference type="ChEBI" id="CHEBI:15378"/>
        <dbReference type="ChEBI" id="CHEBI:58405"/>
        <dbReference type="ChEBI" id="CHEBI:60033"/>
        <dbReference type="ChEBI" id="CHEBI:78435"/>
        <dbReference type="EC" id="2.4.99.28"/>
    </reaction>
</comment>
<reference evidence="18 19" key="1">
    <citation type="submission" date="2018-05" db="EMBL/GenBank/DDBJ databases">
        <title>Streptomyces venezuelae.</title>
        <authorList>
            <person name="Kim W."/>
            <person name="Lee N."/>
            <person name="Cho B.-K."/>
        </authorList>
    </citation>
    <scope>NUCLEOTIDE SEQUENCE [LARGE SCALE GENOMIC DNA]</scope>
    <source>
        <strain evidence="18 19">ATCC 14585</strain>
    </source>
</reference>
<evidence type="ECO:0000256" key="8">
    <source>
        <dbReference type="ARBA" id="ARBA00022960"/>
    </source>
</evidence>
<dbReference type="GO" id="GO:0009002">
    <property type="term" value="F:serine-type D-Ala-D-Ala carboxypeptidase activity"/>
    <property type="evidence" value="ECO:0007669"/>
    <property type="project" value="UniProtKB-EC"/>
</dbReference>
<dbReference type="SUPFAM" id="SSF56601">
    <property type="entry name" value="beta-lactamase/transpeptidase-like"/>
    <property type="match status" value="1"/>
</dbReference>